<dbReference type="OrthoDB" id="9802805at2"/>
<dbReference type="CDD" id="cd03426">
    <property type="entry name" value="NUDIX_CoAse_Nudt7"/>
    <property type="match status" value="1"/>
</dbReference>
<evidence type="ECO:0000259" key="7">
    <source>
        <dbReference type="PROSITE" id="PS51462"/>
    </source>
</evidence>
<dbReference type="PANTHER" id="PTHR12992:SF11">
    <property type="entry name" value="MITOCHONDRIAL COENZYME A DIPHOSPHATASE NUDT8"/>
    <property type="match status" value="1"/>
</dbReference>
<dbReference type="PROSITE" id="PS51462">
    <property type="entry name" value="NUDIX"/>
    <property type="match status" value="1"/>
</dbReference>
<dbReference type="RefSeq" id="WP_116724636.1">
    <property type="nucleotide sequence ID" value="NZ_QCZI01000007.1"/>
</dbReference>
<proteinExistence type="predicted"/>
<evidence type="ECO:0000256" key="3">
    <source>
        <dbReference type="ARBA" id="ARBA00022723"/>
    </source>
</evidence>
<evidence type="ECO:0000256" key="5">
    <source>
        <dbReference type="ARBA" id="ARBA00022842"/>
    </source>
</evidence>
<dbReference type="Gene3D" id="3.90.79.10">
    <property type="entry name" value="Nucleoside Triphosphate Pyrophosphohydrolase"/>
    <property type="match status" value="1"/>
</dbReference>
<keyword evidence="6" id="KW-0464">Manganese</keyword>
<keyword evidence="3" id="KW-0479">Metal-binding</keyword>
<dbReference type="PANTHER" id="PTHR12992">
    <property type="entry name" value="NUDIX HYDROLASE"/>
    <property type="match status" value="1"/>
</dbReference>
<dbReference type="Pfam" id="PF00293">
    <property type="entry name" value="NUDIX"/>
    <property type="match status" value="1"/>
</dbReference>
<organism evidence="8 9">
    <name type="scientific">Flavobacterium psychrotolerans</name>
    <dbReference type="NCBI Taxonomy" id="2169410"/>
    <lineage>
        <taxon>Bacteria</taxon>
        <taxon>Pseudomonadati</taxon>
        <taxon>Bacteroidota</taxon>
        <taxon>Flavobacteriia</taxon>
        <taxon>Flavobacteriales</taxon>
        <taxon>Flavobacteriaceae</taxon>
        <taxon>Flavobacterium</taxon>
    </lineage>
</organism>
<dbReference type="InterPro" id="IPR015797">
    <property type="entry name" value="NUDIX_hydrolase-like_dom_sf"/>
</dbReference>
<keyword evidence="4" id="KW-0378">Hydrolase</keyword>
<evidence type="ECO:0000256" key="1">
    <source>
        <dbReference type="ARBA" id="ARBA00001936"/>
    </source>
</evidence>
<reference evidence="8 9" key="1">
    <citation type="submission" date="2018-04" db="EMBL/GenBank/DDBJ databases">
        <title>Flavobacterium sp. nov., isolated from glacier ice.</title>
        <authorList>
            <person name="Liu Q."/>
            <person name="Xin Y.-H."/>
        </authorList>
    </citation>
    <scope>NUCLEOTIDE SEQUENCE [LARGE SCALE GENOMIC DNA]</scope>
    <source>
        <strain evidence="8 9">RB1R5</strain>
    </source>
</reference>
<feature type="domain" description="Nudix hydrolase" evidence="7">
    <location>
        <begin position="45"/>
        <end position="185"/>
    </location>
</feature>
<accession>A0A2U1JKA9</accession>
<gene>
    <name evidence="8" type="ORF">DB895_06895</name>
</gene>
<comment type="cofactor">
    <cofactor evidence="1">
        <name>Mn(2+)</name>
        <dbReference type="ChEBI" id="CHEBI:29035"/>
    </cofactor>
</comment>
<keyword evidence="9" id="KW-1185">Reference proteome</keyword>
<dbReference type="GO" id="GO:0046872">
    <property type="term" value="F:metal ion binding"/>
    <property type="evidence" value="ECO:0007669"/>
    <property type="project" value="UniProtKB-KW"/>
</dbReference>
<evidence type="ECO:0000256" key="2">
    <source>
        <dbReference type="ARBA" id="ARBA00001946"/>
    </source>
</evidence>
<dbReference type="Proteomes" id="UP000245449">
    <property type="component" value="Unassembled WGS sequence"/>
</dbReference>
<comment type="cofactor">
    <cofactor evidence="2">
        <name>Mg(2+)</name>
        <dbReference type="ChEBI" id="CHEBI:18420"/>
    </cofactor>
</comment>
<dbReference type="GO" id="GO:0010945">
    <property type="term" value="F:coenzyme A diphosphatase activity"/>
    <property type="evidence" value="ECO:0007669"/>
    <property type="project" value="InterPro"/>
</dbReference>
<evidence type="ECO:0000313" key="8">
    <source>
        <dbReference type="EMBL" id="PWA05323.1"/>
    </source>
</evidence>
<keyword evidence="5" id="KW-0460">Magnesium</keyword>
<evidence type="ECO:0000256" key="6">
    <source>
        <dbReference type="ARBA" id="ARBA00023211"/>
    </source>
</evidence>
<comment type="caution">
    <text evidence="8">The sequence shown here is derived from an EMBL/GenBank/DDBJ whole genome shotgun (WGS) entry which is preliminary data.</text>
</comment>
<dbReference type="InterPro" id="IPR045121">
    <property type="entry name" value="CoAse"/>
</dbReference>
<dbReference type="AlphaFoldDB" id="A0A2U1JKA9"/>
<protein>
    <submittedName>
        <fullName evidence="8">Coenzyme A pyrophosphatase</fullName>
    </submittedName>
</protein>
<evidence type="ECO:0000313" key="9">
    <source>
        <dbReference type="Proteomes" id="UP000245449"/>
    </source>
</evidence>
<name>A0A2U1JKA9_9FLAO</name>
<dbReference type="InterPro" id="IPR000086">
    <property type="entry name" value="NUDIX_hydrolase_dom"/>
</dbReference>
<dbReference type="SUPFAM" id="SSF55811">
    <property type="entry name" value="Nudix"/>
    <property type="match status" value="1"/>
</dbReference>
<evidence type="ECO:0000256" key="4">
    <source>
        <dbReference type="ARBA" id="ARBA00022801"/>
    </source>
</evidence>
<sequence length="212" mass="23929">MDFQDFLNCIPKIVTEPLLADLAHQIMEPPERKALMNNFDVVSENPRKAAVMMLFYPKNIKTHLVLIVRNSYPGVHSSQIAFPGGKVELEDLSIEHAALRETEEEIGVSVNKINVIKAFTQVYIPPSNFMVFPFLGYSTEELIFNPDPTEVSGIIELSIVDFLDENAIVNKTMSTSYAKDIQVPAFKIQEHYVWGATAMILSELKETLKKIL</sequence>
<dbReference type="EMBL" id="QCZI01000007">
    <property type="protein sequence ID" value="PWA05323.1"/>
    <property type="molecule type" value="Genomic_DNA"/>
</dbReference>